<evidence type="ECO:0000313" key="2">
    <source>
        <dbReference type="EMBL" id="QIE84972.1"/>
    </source>
</evidence>
<gene>
    <name evidence="2" type="ORF">G5B91_01280</name>
    <name evidence="3" type="ORF">G5B91_12240</name>
</gene>
<protein>
    <submittedName>
        <fullName evidence="2">Uncharacterized protein</fullName>
    </submittedName>
</protein>
<keyword evidence="1" id="KW-0812">Transmembrane</keyword>
<dbReference type="Pfam" id="PF19744">
    <property type="entry name" value="DUF6232"/>
    <property type="match status" value="1"/>
</dbReference>
<dbReference type="Proteomes" id="UP000501063">
    <property type="component" value="Chromosome"/>
</dbReference>
<feature type="transmembrane region" description="Helical" evidence="1">
    <location>
        <begin position="117"/>
        <end position="135"/>
    </location>
</feature>
<dbReference type="RefSeq" id="WP_128082588.1">
    <property type="nucleotide sequence ID" value="NZ_CP049140.1"/>
</dbReference>
<evidence type="ECO:0000313" key="4">
    <source>
        <dbReference type="Proteomes" id="UP000501063"/>
    </source>
</evidence>
<sequence length="180" mass="19530">MQCPSCTHEAPVQAFGDPLRCPDCGIFYEKALRLSERQAIGGAAERAPSAEKVFLNTDGVVVTNTRFMAHGKTYAMSSVNSVKINKKDVTQSKGAPIAAILCGLFIGFVMFSIRPTLVFYFFPVAILGVGIYWLLSIKMAYLYTIMLTTSSGESAALESRDLAAIQAVERALNQAIVHRG</sequence>
<proteinExistence type="predicted"/>
<evidence type="ECO:0000313" key="3">
    <source>
        <dbReference type="EMBL" id="QIE86993.1"/>
    </source>
</evidence>
<dbReference type="InterPro" id="IPR045629">
    <property type="entry name" value="DUF6232"/>
</dbReference>
<feature type="transmembrane region" description="Helical" evidence="1">
    <location>
        <begin position="94"/>
        <end position="111"/>
    </location>
</feature>
<dbReference type="AlphaFoldDB" id="A0A6G6IPR4"/>
<name>A0A6G6IPR4_PSENT</name>
<accession>A0A6G6IPR4</accession>
<dbReference type="EMBL" id="CP049140">
    <property type="protein sequence ID" value="QIE84972.1"/>
    <property type="molecule type" value="Genomic_DNA"/>
</dbReference>
<evidence type="ECO:0000256" key="1">
    <source>
        <dbReference type="SAM" id="Phobius"/>
    </source>
</evidence>
<organism evidence="2 4">
    <name type="scientific">Pseudomonas nitroreducens</name>
    <dbReference type="NCBI Taxonomy" id="46680"/>
    <lineage>
        <taxon>Bacteria</taxon>
        <taxon>Pseudomonadati</taxon>
        <taxon>Pseudomonadota</taxon>
        <taxon>Gammaproteobacteria</taxon>
        <taxon>Pseudomonadales</taxon>
        <taxon>Pseudomonadaceae</taxon>
        <taxon>Pseudomonas</taxon>
    </lineage>
</organism>
<dbReference type="KEGG" id="pnt:G5B91_12240"/>
<dbReference type="EMBL" id="CP049140">
    <property type="protein sequence ID" value="QIE86993.1"/>
    <property type="molecule type" value="Genomic_DNA"/>
</dbReference>
<dbReference type="KEGG" id="pnt:G5B91_01280"/>
<keyword evidence="1" id="KW-1133">Transmembrane helix</keyword>
<reference evidence="2 4" key="1">
    <citation type="submission" date="2020-02" db="EMBL/GenBank/DDBJ databases">
        <title>Integrative conjugative elements (ICEs) and plasmids drive adaptation of Pseudomonas nitroreducens strain HBP1 to wastewater environment.</title>
        <authorList>
            <person name="Sentchilo V."/>
            <person name="Carraro N."/>
            <person name="Bertelli C."/>
            <person name="van der Meer J.R."/>
        </authorList>
    </citation>
    <scope>NUCLEOTIDE SEQUENCE [LARGE SCALE GENOMIC DNA]</scope>
    <source>
        <strain evidence="2 4">HBP1</strain>
    </source>
</reference>
<keyword evidence="1" id="KW-0472">Membrane</keyword>